<accession>A0ABZ1YNA8</accession>
<dbReference type="SUPFAM" id="SSF46894">
    <property type="entry name" value="C-terminal effector domain of the bipartite response regulators"/>
    <property type="match status" value="1"/>
</dbReference>
<dbReference type="PANTHER" id="PTHR16305">
    <property type="entry name" value="TESTICULAR SOLUBLE ADENYLYL CYCLASE"/>
    <property type="match status" value="1"/>
</dbReference>
<dbReference type="CDD" id="cd06170">
    <property type="entry name" value="LuxR_C_like"/>
    <property type="match status" value="1"/>
</dbReference>
<reference evidence="4" key="1">
    <citation type="submission" date="2022-10" db="EMBL/GenBank/DDBJ databases">
        <title>The complete genomes of actinobacterial strains from the NBC collection.</title>
        <authorList>
            <person name="Joergensen T.S."/>
            <person name="Alvarez Arevalo M."/>
            <person name="Sterndorff E.B."/>
            <person name="Faurdal D."/>
            <person name="Vuksanovic O."/>
            <person name="Mourched A.-S."/>
            <person name="Charusanti P."/>
            <person name="Shaw S."/>
            <person name="Blin K."/>
            <person name="Weber T."/>
        </authorList>
    </citation>
    <scope>NUCLEOTIDE SEQUENCE</scope>
    <source>
        <strain evidence="4">NBC_01482</strain>
    </source>
</reference>
<name>A0ABZ1YNA8_9NOCA</name>
<keyword evidence="5" id="KW-1185">Reference proteome</keyword>
<dbReference type="InterPro" id="IPR041664">
    <property type="entry name" value="AAA_16"/>
</dbReference>
<dbReference type="PRINTS" id="PR00038">
    <property type="entry name" value="HTHLUXR"/>
</dbReference>
<dbReference type="Proteomes" id="UP001432062">
    <property type="component" value="Chromosome"/>
</dbReference>
<dbReference type="InterPro" id="IPR036388">
    <property type="entry name" value="WH-like_DNA-bd_sf"/>
</dbReference>
<keyword evidence="1" id="KW-0547">Nucleotide-binding</keyword>
<sequence length="898" mass="95240">MLHGREVEQAWIDRLLEAARAGRSGALVVRGEPGIGKTALLDYAAAQGIPAVRSAGIESEAELPFAGLHLLIKPGMALVDGLPAPQRDALRGAFGLAQHDPADRMLIGLAVLSLLAEEAAEGPLLCLVDDAHWLDRATAETLLFAARRLDAEGVVIIFATRTGEQDFPAPGLSELALTGLAQESAAALVDSRGPDLSPAIRYRLLAEAGGNPLALLELPAVLAAEGNDSGHGPNPLPLTQRLQVAFHGQVSRLPSATRTLLLIAAAAGTNDLTTVLRAADELGAQLSDLQPAADAGLVGSDGVSVNFRHPLLRSAVYQGAPLTHRLAAHAALAAALTEPENADLRAWHLASAATGPDETTAAALEDTADRARRRSGYSGAVAAYERAAGLSTDAFARVRRLVAAAETASEAGQLDRASRLADRAAGLSTDRMLGARLDLVRATAEFGAGKPLSAHQLLLAGADLVRTDDPARAARILMQAVHTAWYLGAPELTEIAAHINALDLPDAEPMTPIARYTVAGIDGRFTIDLRAAAAAAHRNGADSPRDLVQMCGVGLVVGQDQQAAELAQTLIAECRDQGRIALLPTLLFFRAETELFLGRPREGRIAALEGLRIAEDIGQRHWLSQMLSYLAYLAALEGGEQDCRELVDRALAEELGGAAAPGAPWTQAALGVLDLGLGRVDSALSRLELLTVEPARHHVIGLRALPDLIEAAVRMGSPERAGDALDRLRGWAKASQQEWVTALVERCLALTGPETKAEDHFQAALGHGGRPFEQARTQLLFGEWLRRNRRKSEARNQLQPALETFDRLDAAPWAERTRTELAALGIGTTSRPTTGVLARLTPQELQIVRLAAQGLSNRDIAAQLFLSPRTIGHHLYKAYPKLGVLSRTELPTLPLDVA</sequence>
<feature type="domain" description="HTH luxR-type" evidence="3">
    <location>
        <begin position="833"/>
        <end position="898"/>
    </location>
</feature>
<evidence type="ECO:0000259" key="3">
    <source>
        <dbReference type="PROSITE" id="PS50043"/>
    </source>
</evidence>
<evidence type="ECO:0000256" key="2">
    <source>
        <dbReference type="ARBA" id="ARBA00022840"/>
    </source>
</evidence>
<keyword evidence="2" id="KW-0067">ATP-binding</keyword>
<dbReference type="PANTHER" id="PTHR16305:SF35">
    <property type="entry name" value="TRANSCRIPTIONAL ACTIVATOR DOMAIN"/>
    <property type="match status" value="1"/>
</dbReference>
<evidence type="ECO:0000256" key="1">
    <source>
        <dbReference type="ARBA" id="ARBA00022741"/>
    </source>
</evidence>
<protein>
    <submittedName>
        <fullName evidence="4">LuxR C-terminal-related transcriptional regulator</fullName>
    </submittedName>
</protein>
<evidence type="ECO:0000313" key="5">
    <source>
        <dbReference type="Proteomes" id="UP001432062"/>
    </source>
</evidence>
<dbReference type="Pfam" id="PF13191">
    <property type="entry name" value="AAA_16"/>
    <property type="match status" value="1"/>
</dbReference>
<dbReference type="SUPFAM" id="SSF48452">
    <property type="entry name" value="TPR-like"/>
    <property type="match status" value="1"/>
</dbReference>
<dbReference type="InterPro" id="IPR011990">
    <property type="entry name" value="TPR-like_helical_dom_sf"/>
</dbReference>
<dbReference type="Pfam" id="PF00196">
    <property type="entry name" value="GerE"/>
    <property type="match status" value="1"/>
</dbReference>
<dbReference type="InterPro" id="IPR027417">
    <property type="entry name" value="P-loop_NTPase"/>
</dbReference>
<dbReference type="Gene3D" id="1.10.10.10">
    <property type="entry name" value="Winged helix-like DNA-binding domain superfamily/Winged helix DNA-binding domain"/>
    <property type="match status" value="1"/>
</dbReference>
<gene>
    <name evidence="4" type="ORF">OG563_31645</name>
</gene>
<proteinExistence type="predicted"/>
<dbReference type="SUPFAM" id="SSF52540">
    <property type="entry name" value="P-loop containing nucleoside triphosphate hydrolases"/>
    <property type="match status" value="1"/>
</dbReference>
<dbReference type="InterPro" id="IPR016032">
    <property type="entry name" value="Sig_transdc_resp-reg_C-effctor"/>
</dbReference>
<dbReference type="RefSeq" id="WP_329406328.1">
    <property type="nucleotide sequence ID" value="NZ_CP109441.1"/>
</dbReference>
<dbReference type="PROSITE" id="PS50043">
    <property type="entry name" value="HTH_LUXR_2"/>
    <property type="match status" value="1"/>
</dbReference>
<dbReference type="SMART" id="SM00421">
    <property type="entry name" value="HTH_LUXR"/>
    <property type="match status" value="1"/>
</dbReference>
<evidence type="ECO:0000313" key="4">
    <source>
        <dbReference type="EMBL" id="WUV43751.1"/>
    </source>
</evidence>
<organism evidence="4 5">
    <name type="scientific">Nocardia vinacea</name>
    <dbReference type="NCBI Taxonomy" id="96468"/>
    <lineage>
        <taxon>Bacteria</taxon>
        <taxon>Bacillati</taxon>
        <taxon>Actinomycetota</taxon>
        <taxon>Actinomycetes</taxon>
        <taxon>Mycobacteriales</taxon>
        <taxon>Nocardiaceae</taxon>
        <taxon>Nocardia</taxon>
    </lineage>
</organism>
<dbReference type="InterPro" id="IPR000792">
    <property type="entry name" value="Tscrpt_reg_LuxR_C"/>
</dbReference>
<dbReference type="EMBL" id="CP109441">
    <property type="protein sequence ID" value="WUV43751.1"/>
    <property type="molecule type" value="Genomic_DNA"/>
</dbReference>